<dbReference type="Proteomes" id="UP000651668">
    <property type="component" value="Unassembled WGS sequence"/>
</dbReference>
<gene>
    <name evidence="2" type="primary">thiE1</name>
    <name evidence="2" type="ORF">GCM10011387_04280</name>
</gene>
<dbReference type="CDD" id="cd00564">
    <property type="entry name" value="TMP_TenI"/>
    <property type="match status" value="1"/>
</dbReference>
<comment type="caution">
    <text evidence="2">The sequence shown here is derived from an EMBL/GenBank/DDBJ whole genome shotgun (WGS) entry which is preliminary data.</text>
</comment>
<reference evidence="2" key="1">
    <citation type="journal article" date="2014" name="Int. J. Syst. Evol. Microbiol.">
        <title>Complete genome sequence of Corynebacterium casei LMG S-19264T (=DSM 44701T), isolated from a smear-ripened cheese.</title>
        <authorList>
            <consortium name="US DOE Joint Genome Institute (JGI-PGF)"/>
            <person name="Walter F."/>
            <person name="Albersmeier A."/>
            <person name="Kalinowski J."/>
            <person name="Ruckert C."/>
        </authorList>
    </citation>
    <scope>NUCLEOTIDE SEQUENCE</scope>
    <source>
        <strain evidence="2">CGMCC 1.15343</strain>
    </source>
</reference>
<dbReference type="AlphaFoldDB" id="A0A916TZQ0"/>
<accession>A0A916TZQ0</accession>
<dbReference type="EMBL" id="BMIL01000001">
    <property type="protein sequence ID" value="GGC53844.1"/>
    <property type="molecule type" value="Genomic_DNA"/>
</dbReference>
<evidence type="ECO:0000313" key="2">
    <source>
        <dbReference type="EMBL" id="GGC53844.1"/>
    </source>
</evidence>
<protein>
    <submittedName>
        <fullName evidence="2">Thiamine phosphate synthase</fullName>
    </submittedName>
</protein>
<organism evidence="2 3">
    <name type="scientific">Pedobacter quisquiliarum</name>
    <dbReference type="NCBI Taxonomy" id="1834438"/>
    <lineage>
        <taxon>Bacteria</taxon>
        <taxon>Pseudomonadati</taxon>
        <taxon>Bacteroidota</taxon>
        <taxon>Sphingobacteriia</taxon>
        <taxon>Sphingobacteriales</taxon>
        <taxon>Sphingobacteriaceae</taxon>
        <taxon>Pedobacter</taxon>
    </lineage>
</organism>
<evidence type="ECO:0000313" key="3">
    <source>
        <dbReference type="Proteomes" id="UP000651668"/>
    </source>
</evidence>
<reference evidence="2" key="2">
    <citation type="submission" date="2020-09" db="EMBL/GenBank/DDBJ databases">
        <authorList>
            <person name="Sun Q."/>
            <person name="Zhou Y."/>
        </authorList>
    </citation>
    <scope>NUCLEOTIDE SEQUENCE</scope>
    <source>
        <strain evidence="2">CGMCC 1.15343</strain>
    </source>
</reference>
<dbReference type="SUPFAM" id="SSF51391">
    <property type="entry name" value="Thiamin phosphate synthase"/>
    <property type="match status" value="1"/>
</dbReference>
<proteinExistence type="predicted"/>
<dbReference type="GO" id="GO:0009228">
    <property type="term" value="P:thiamine biosynthetic process"/>
    <property type="evidence" value="ECO:0007669"/>
    <property type="project" value="UniProtKB-KW"/>
</dbReference>
<dbReference type="Pfam" id="PF02581">
    <property type="entry name" value="TMP-TENI"/>
    <property type="match status" value="1"/>
</dbReference>
<sequence>MKLIVMSTPHLFKEEGDVINALFDAGMNIFHLRKPEASIPALRILIEQIDPAYRHMLVLHQHHALCDEFQLPRRHYPEQLRQHHAASGFADQQQPGIKLSTSIHDLDSIASCSAFEYVFFSPVFDSISKAGYRSKLPTNFRLDTKSGWPAVIALGGIEVRHVEQVSAMNFDGLAVLGAIWNIGQSPVENFLALDHACLLIKNSETN</sequence>
<dbReference type="Gene3D" id="3.20.20.70">
    <property type="entry name" value="Aldolase class I"/>
    <property type="match status" value="1"/>
</dbReference>
<dbReference type="InterPro" id="IPR013785">
    <property type="entry name" value="Aldolase_TIM"/>
</dbReference>
<evidence type="ECO:0000259" key="1">
    <source>
        <dbReference type="Pfam" id="PF02581"/>
    </source>
</evidence>
<name>A0A916TZQ0_9SPHI</name>
<dbReference type="InterPro" id="IPR022998">
    <property type="entry name" value="ThiamineP_synth_TenI"/>
</dbReference>
<dbReference type="InterPro" id="IPR036206">
    <property type="entry name" value="ThiamineP_synth_sf"/>
</dbReference>
<feature type="domain" description="Thiamine phosphate synthase/TenI" evidence="1">
    <location>
        <begin position="12"/>
        <end position="179"/>
    </location>
</feature>
<keyword evidence="3" id="KW-1185">Reference proteome</keyword>